<gene>
    <name evidence="1" type="ORF">QB910_000030</name>
</gene>
<proteinExistence type="predicted"/>
<sequence length="208" mass="22315">MTWDYGRTATLDVEDALMQPTAMAALTGKQAQVGVQNVRRREVITATAAVAPATGVVVSTQFTPVAGTVVMFTTDDGYNQIAQIADSKVTVTGKDISINGDDVSVGDDVIVYYQFASGSNTSLMEITAADFPGFYTVVGDTLIRNDSTGEDEPYQIVVTKAKLTPGFKLTLEAEANTPTVFDFKLEAYKPSDNDVMVQFIKIDEDGIS</sequence>
<protein>
    <submittedName>
        <fullName evidence="1">Uncharacterized protein</fullName>
    </submittedName>
</protein>
<organism evidence="1">
    <name type="scientific">Alicyclobacillus phage KKP_3916</name>
    <dbReference type="NCBI Taxonomy" id="3040651"/>
    <lineage>
        <taxon>Viruses</taxon>
        <taxon>Duplodnaviria</taxon>
        <taxon>Heunggongvirae</taxon>
        <taxon>Uroviricota</taxon>
        <taxon>Caudoviricetes</taxon>
    </lineage>
</organism>
<reference evidence="1" key="1">
    <citation type="submission" date="2023-04" db="EMBL/GenBank/DDBJ databases">
        <title>Characterization and genome study of newly isolated Alicyclobacillus-specific phaga.</title>
        <authorList>
            <person name="Shymialevich D."/>
            <person name="Wojcicki M."/>
            <person name="Srednicka P."/>
            <person name="Swider O."/>
        </authorList>
    </citation>
    <scope>NUCLEOTIDE SEQUENCE</scope>
</reference>
<evidence type="ECO:0000313" key="1">
    <source>
        <dbReference type="EMBL" id="WJJ55274.1"/>
    </source>
</evidence>
<name>A0AAT9V7G9_9CAUD</name>
<dbReference type="EMBL" id="OQ846916">
    <property type="protein sequence ID" value="WJJ55274.1"/>
    <property type="molecule type" value="Genomic_DNA"/>
</dbReference>
<accession>A0AAT9V7G9</accession>